<keyword evidence="8" id="KW-0406">Ion transport</keyword>
<dbReference type="PANTHER" id="PTHR32552">
    <property type="entry name" value="FERRICHROME IRON RECEPTOR-RELATED"/>
    <property type="match status" value="1"/>
</dbReference>
<dbReference type="PANTHER" id="PTHR32552:SF68">
    <property type="entry name" value="FERRICHROME OUTER MEMBRANE TRANSPORTER_PHAGE RECEPTOR"/>
    <property type="match status" value="1"/>
</dbReference>
<sequence>MNKRLKLGVLSLSLLAAHHGQAQAVSSSNTSSETSDDVVQMSPFVTSTSDDEGYQAQQTVVGSRSAQDLIDLPASVGIINLQQIEDLAATSVHDVLRYGVSGVTQNQSFNDDVNIRGFRAGTPLRNGALRNATNKGAPLFDVERVEVLKGPGAMLNGSNGGIGGTVNYVTRQPTATPQGEVQLSFTDQSAVRMETNVSGPLLRFDDLDVNYRVTLGYLDSDEPRGKAMEWEDQKFYGGALAFYNKNGTSLTINGYYWENNDYLYLHDFLDITQTPDPVSGLIPAVFNQNSTPDFRPGRAQDAFWPLESSTIDVTFLTQLTENSNLRAAYYYAHHDDRRRNNRGISVQADNYTLNRQDVRNNNTSNSHSYQIDYLHEFELDWVTINSTLGVDGSVNDGLFYQVVLTMPTLDTRNPDYTADAAWFAQFPNDDAYFVNLPAGVTGSPTRRKSHNTNLSYYFQENISFLDERLTFVGGLRWFETDGYTDNFITGETTHADPTNFKVHKYGVVFKITPSLSIYATDAQNVFPAAPGFTDRFDQSDQLGEPFRDSEGKLREVGLKFNHELTENLRIYGSLVAFEMEQTNIRTFGILPESGNMGLIQSAKDSADGWETDLGFQLDTAGGRADIILTYFNGDSAIADDEGEDYVRQTNAFVPEKISLLAKYSWTEGPLSGLRAGLGIEDESKKRYGAFILDRPLLADAFVGYTFNETWDAQLNLNNLTDERYIVQTAANGLVQASDTFRAKLTVSYRW</sequence>
<gene>
    <name evidence="17" type="ORF">K1X11_011865</name>
</gene>
<evidence type="ECO:0000256" key="9">
    <source>
        <dbReference type="ARBA" id="ARBA00023077"/>
    </source>
</evidence>
<keyword evidence="17" id="KW-0675">Receptor</keyword>
<keyword evidence="2 12" id="KW-0813">Transport</keyword>
<dbReference type="InterPro" id="IPR037066">
    <property type="entry name" value="Plug_dom_sf"/>
</dbReference>
<dbReference type="InterPro" id="IPR012910">
    <property type="entry name" value="Plug_dom"/>
</dbReference>
<evidence type="ECO:0000256" key="5">
    <source>
        <dbReference type="ARBA" id="ARBA00022692"/>
    </source>
</evidence>
<evidence type="ECO:0000313" key="18">
    <source>
        <dbReference type="Proteomes" id="UP000738431"/>
    </source>
</evidence>
<feature type="chain" id="PRO_5045269875" evidence="14">
    <location>
        <begin position="25"/>
        <end position="750"/>
    </location>
</feature>
<dbReference type="InterPro" id="IPR039426">
    <property type="entry name" value="TonB-dep_rcpt-like"/>
</dbReference>
<evidence type="ECO:0000256" key="2">
    <source>
        <dbReference type="ARBA" id="ARBA00022448"/>
    </source>
</evidence>
<dbReference type="Gene3D" id="2.40.170.20">
    <property type="entry name" value="TonB-dependent receptor, beta-barrel domain"/>
    <property type="match status" value="1"/>
</dbReference>
<dbReference type="Pfam" id="PF07715">
    <property type="entry name" value="Plug"/>
    <property type="match status" value="1"/>
</dbReference>
<reference evidence="17 18" key="1">
    <citation type="submission" date="2021-08" db="EMBL/GenBank/DDBJ databases">
        <authorList>
            <person name="Zhang D."/>
            <person name="Zhang A."/>
            <person name="Wang L."/>
        </authorList>
    </citation>
    <scope>NUCLEOTIDE SEQUENCE [LARGE SCALE GENOMIC DNA]</scope>
    <source>
        <strain evidence="17 18">WL0086</strain>
    </source>
</reference>
<dbReference type="Gene3D" id="2.170.130.10">
    <property type="entry name" value="TonB-dependent receptor, plug domain"/>
    <property type="match status" value="1"/>
</dbReference>
<evidence type="ECO:0000256" key="11">
    <source>
        <dbReference type="ARBA" id="ARBA00023237"/>
    </source>
</evidence>
<evidence type="ECO:0000256" key="13">
    <source>
        <dbReference type="RuleBase" id="RU003357"/>
    </source>
</evidence>
<comment type="subcellular location">
    <subcellularLocation>
        <location evidence="1 12">Cell outer membrane</location>
        <topology evidence="1 12">Multi-pass membrane protein</topology>
    </subcellularLocation>
</comment>
<keyword evidence="11 12" id="KW-0998">Cell outer membrane</keyword>
<accession>A0ABZ1CFC7</accession>
<evidence type="ECO:0000256" key="3">
    <source>
        <dbReference type="ARBA" id="ARBA00022452"/>
    </source>
</evidence>
<dbReference type="Proteomes" id="UP000738431">
    <property type="component" value="Chromosome"/>
</dbReference>
<keyword evidence="9 13" id="KW-0798">TonB box</keyword>
<proteinExistence type="inferred from homology"/>
<evidence type="ECO:0000256" key="1">
    <source>
        <dbReference type="ARBA" id="ARBA00004571"/>
    </source>
</evidence>
<keyword evidence="3 12" id="KW-1134">Transmembrane beta strand</keyword>
<evidence type="ECO:0000256" key="12">
    <source>
        <dbReference type="PROSITE-ProRule" id="PRU01360"/>
    </source>
</evidence>
<keyword evidence="7" id="KW-0408">Iron</keyword>
<organism evidence="17 18">
    <name type="scientific">Actomonas aquatica</name>
    <dbReference type="NCBI Taxonomy" id="2866162"/>
    <lineage>
        <taxon>Bacteria</taxon>
        <taxon>Pseudomonadati</taxon>
        <taxon>Verrucomicrobiota</taxon>
        <taxon>Opitutia</taxon>
        <taxon>Opitutales</taxon>
        <taxon>Opitutaceae</taxon>
        <taxon>Actomonas</taxon>
    </lineage>
</organism>
<dbReference type="Pfam" id="PF00593">
    <property type="entry name" value="TonB_dep_Rec_b-barrel"/>
    <property type="match status" value="1"/>
</dbReference>
<feature type="signal peptide" evidence="14">
    <location>
        <begin position="1"/>
        <end position="24"/>
    </location>
</feature>
<protein>
    <submittedName>
        <fullName evidence="17">TonB-dependent receptor</fullName>
    </submittedName>
</protein>
<keyword evidence="4" id="KW-0410">Iron transport</keyword>
<dbReference type="EMBL" id="CP139781">
    <property type="protein sequence ID" value="WRQ90107.1"/>
    <property type="molecule type" value="Genomic_DNA"/>
</dbReference>
<name>A0ABZ1CFC7_9BACT</name>
<evidence type="ECO:0000256" key="14">
    <source>
        <dbReference type="SAM" id="SignalP"/>
    </source>
</evidence>
<keyword evidence="18" id="KW-1185">Reference proteome</keyword>
<reference evidence="17 18" key="2">
    <citation type="submission" date="2023-12" db="EMBL/GenBank/DDBJ databases">
        <title>Description of an unclassified Opitutus bacterium of Verrucomicrobiota.</title>
        <authorList>
            <person name="Zhang D.-F."/>
        </authorList>
    </citation>
    <scope>NUCLEOTIDE SEQUENCE [LARGE SCALE GENOMIC DNA]</scope>
    <source>
        <strain evidence="17 18">WL0086</strain>
    </source>
</reference>
<dbReference type="SUPFAM" id="SSF56935">
    <property type="entry name" value="Porins"/>
    <property type="match status" value="1"/>
</dbReference>
<evidence type="ECO:0000259" key="16">
    <source>
        <dbReference type="Pfam" id="PF07715"/>
    </source>
</evidence>
<evidence type="ECO:0000256" key="8">
    <source>
        <dbReference type="ARBA" id="ARBA00023065"/>
    </source>
</evidence>
<dbReference type="RefSeq" id="WP_221031970.1">
    <property type="nucleotide sequence ID" value="NZ_CP139781.1"/>
</dbReference>
<dbReference type="InterPro" id="IPR036942">
    <property type="entry name" value="Beta-barrel_TonB_sf"/>
</dbReference>
<feature type="domain" description="TonB-dependent receptor plug" evidence="16">
    <location>
        <begin position="69"/>
        <end position="161"/>
    </location>
</feature>
<evidence type="ECO:0000259" key="15">
    <source>
        <dbReference type="Pfam" id="PF00593"/>
    </source>
</evidence>
<feature type="domain" description="TonB-dependent receptor-like beta-barrel" evidence="15">
    <location>
        <begin position="251"/>
        <end position="719"/>
    </location>
</feature>
<evidence type="ECO:0000256" key="6">
    <source>
        <dbReference type="ARBA" id="ARBA00022729"/>
    </source>
</evidence>
<dbReference type="InterPro" id="IPR000531">
    <property type="entry name" value="Beta-barrel_TonB"/>
</dbReference>
<keyword evidence="10 12" id="KW-0472">Membrane</keyword>
<evidence type="ECO:0000256" key="4">
    <source>
        <dbReference type="ARBA" id="ARBA00022496"/>
    </source>
</evidence>
<comment type="similarity">
    <text evidence="12 13">Belongs to the TonB-dependent receptor family.</text>
</comment>
<keyword evidence="6 14" id="KW-0732">Signal</keyword>
<keyword evidence="5 12" id="KW-0812">Transmembrane</keyword>
<evidence type="ECO:0000313" key="17">
    <source>
        <dbReference type="EMBL" id="WRQ90107.1"/>
    </source>
</evidence>
<evidence type="ECO:0000256" key="7">
    <source>
        <dbReference type="ARBA" id="ARBA00023004"/>
    </source>
</evidence>
<evidence type="ECO:0000256" key="10">
    <source>
        <dbReference type="ARBA" id="ARBA00023136"/>
    </source>
</evidence>
<dbReference type="PROSITE" id="PS52016">
    <property type="entry name" value="TONB_DEPENDENT_REC_3"/>
    <property type="match status" value="1"/>
</dbReference>